<dbReference type="InterPro" id="IPR027387">
    <property type="entry name" value="Cytb/b6-like_sf"/>
</dbReference>
<dbReference type="PANTHER" id="PTHR19271">
    <property type="entry name" value="CYTOCHROME B"/>
    <property type="match status" value="1"/>
</dbReference>
<dbReference type="SUPFAM" id="SSF81342">
    <property type="entry name" value="Transmembrane di-heme cytochromes"/>
    <property type="match status" value="1"/>
</dbReference>
<keyword evidence="1" id="KW-0472">Membrane</keyword>
<feature type="transmembrane region" description="Helical" evidence="1">
    <location>
        <begin position="144"/>
        <end position="164"/>
    </location>
</feature>
<dbReference type="EMBL" id="JACPSX010000198">
    <property type="protein sequence ID" value="MBI3015434.1"/>
    <property type="molecule type" value="Genomic_DNA"/>
</dbReference>
<proteinExistence type="predicted"/>
<evidence type="ECO:0000256" key="1">
    <source>
        <dbReference type="SAM" id="Phobius"/>
    </source>
</evidence>
<dbReference type="Gene3D" id="1.20.810.10">
    <property type="entry name" value="Cytochrome Bc1 Complex, Chain C"/>
    <property type="match status" value="1"/>
</dbReference>
<dbReference type="InterPro" id="IPR005797">
    <property type="entry name" value="Cyt_b/b6_N"/>
</dbReference>
<evidence type="ECO:0000313" key="4">
    <source>
        <dbReference type="Proteomes" id="UP000741360"/>
    </source>
</evidence>
<accession>A0A932GQR8</accession>
<dbReference type="GO" id="GO:0016020">
    <property type="term" value="C:membrane"/>
    <property type="evidence" value="ECO:0007669"/>
    <property type="project" value="InterPro"/>
</dbReference>
<evidence type="ECO:0000259" key="2">
    <source>
        <dbReference type="PROSITE" id="PS51002"/>
    </source>
</evidence>
<keyword evidence="1" id="KW-1133">Transmembrane helix</keyword>
<dbReference type="GO" id="GO:0016491">
    <property type="term" value="F:oxidoreductase activity"/>
    <property type="evidence" value="ECO:0007669"/>
    <property type="project" value="InterPro"/>
</dbReference>
<keyword evidence="1" id="KW-0812">Transmembrane</keyword>
<dbReference type="GO" id="GO:0022904">
    <property type="term" value="P:respiratory electron transport chain"/>
    <property type="evidence" value="ECO:0007669"/>
    <property type="project" value="InterPro"/>
</dbReference>
<feature type="transmembrane region" description="Helical" evidence="1">
    <location>
        <begin position="60"/>
        <end position="84"/>
    </location>
</feature>
<dbReference type="InterPro" id="IPR016174">
    <property type="entry name" value="Di-haem_cyt_TM"/>
</dbReference>
<dbReference type="Proteomes" id="UP000741360">
    <property type="component" value="Unassembled WGS sequence"/>
</dbReference>
<dbReference type="PROSITE" id="PS51002">
    <property type="entry name" value="CYTB_NTER"/>
    <property type="match status" value="1"/>
</dbReference>
<evidence type="ECO:0000313" key="3">
    <source>
        <dbReference type="EMBL" id="MBI3015434.1"/>
    </source>
</evidence>
<sequence length="253" mass="29318">MTEGEHFKEKLFRSQLWRSVFRHPYPRSPREERRRSRTNFFLHLHPPVIERERLKISQTWGLGGISFLLFLILAFSGGLLMFYYRPSVEHAYHDMKDLEYVVSFGPFLRNLHRWAAHAMVITVIAHMARVFYAGSYRPPRELNWVVGISLLVFTLLLSFTGYLLPWDQLAYWAVTVATHMVRAAPLIGADGPLTLVRSGGDLSALLLGARTVSAPSLLRFYVLHVFLLPLAMAALIAFHFWRVRKDRMIRKPL</sequence>
<dbReference type="GO" id="GO:0009055">
    <property type="term" value="F:electron transfer activity"/>
    <property type="evidence" value="ECO:0007669"/>
    <property type="project" value="InterPro"/>
</dbReference>
<feature type="transmembrane region" description="Helical" evidence="1">
    <location>
        <begin position="220"/>
        <end position="241"/>
    </location>
</feature>
<gene>
    <name evidence="3" type="ORF">HYY65_10320</name>
</gene>
<protein>
    <submittedName>
        <fullName evidence="3">Cytochrome b N-terminal domain-containing protein</fullName>
    </submittedName>
</protein>
<name>A0A932GQR8_UNCTE</name>
<comment type="caution">
    <text evidence="3">The sequence shown here is derived from an EMBL/GenBank/DDBJ whole genome shotgun (WGS) entry which is preliminary data.</text>
</comment>
<dbReference type="Pfam" id="PF00033">
    <property type="entry name" value="Cytochrome_B"/>
    <property type="match status" value="1"/>
</dbReference>
<feature type="domain" description="Cytochrome b/b6 N-terminal region profile" evidence="2">
    <location>
        <begin position="3"/>
        <end position="252"/>
    </location>
</feature>
<dbReference type="AlphaFoldDB" id="A0A932GQR8"/>
<dbReference type="PANTHER" id="PTHR19271:SF16">
    <property type="entry name" value="CYTOCHROME B"/>
    <property type="match status" value="1"/>
</dbReference>
<reference evidence="3" key="1">
    <citation type="submission" date="2020-07" db="EMBL/GenBank/DDBJ databases">
        <title>Huge and variable diversity of episymbiotic CPR bacteria and DPANN archaea in groundwater ecosystems.</title>
        <authorList>
            <person name="He C.Y."/>
            <person name="Keren R."/>
            <person name="Whittaker M."/>
            <person name="Farag I.F."/>
            <person name="Doudna J."/>
            <person name="Cate J.H.D."/>
            <person name="Banfield J.F."/>
        </authorList>
    </citation>
    <scope>NUCLEOTIDE SEQUENCE</scope>
    <source>
        <strain evidence="3">NC_groundwater_717_Ag_S-0.2um_59_8</strain>
    </source>
</reference>
<feature type="transmembrane region" description="Helical" evidence="1">
    <location>
        <begin position="114"/>
        <end position="132"/>
    </location>
</feature>
<organism evidence="3 4">
    <name type="scientific">Tectimicrobiota bacterium</name>
    <dbReference type="NCBI Taxonomy" id="2528274"/>
    <lineage>
        <taxon>Bacteria</taxon>
        <taxon>Pseudomonadati</taxon>
        <taxon>Nitrospinota/Tectimicrobiota group</taxon>
        <taxon>Candidatus Tectimicrobiota</taxon>
    </lineage>
</organism>